<evidence type="ECO:0000313" key="3">
    <source>
        <dbReference type="EMBL" id="SVA24003.1"/>
    </source>
</evidence>
<dbReference type="Pfam" id="PF16884">
    <property type="entry name" value="ADH_N_2"/>
    <property type="match status" value="1"/>
</dbReference>
<evidence type="ECO:0000256" key="1">
    <source>
        <dbReference type="ARBA" id="ARBA00023002"/>
    </source>
</evidence>
<protein>
    <recommendedName>
        <fullName evidence="2">Enoyl reductase (ER) domain-containing protein</fullName>
    </recommendedName>
</protein>
<keyword evidence="1" id="KW-0560">Oxidoreductase</keyword>
<dbReference type="SUPFAM" id="SSF51735">
    <property type="entry name" value="NAD(P)-binding Rossmann-fold domains"/>
    <property type="match status" value="1"/>
</dbReference>
<dbReference type="InterPro" id="IPR011032">
    <property type="entry name" value="GroES-like_sf"/>
</dbReference>
<name>A0A381UBM5_9ZZZZ</name>
<dbReference type="Pfam" id="PF00107">
    <property type="entry name" value="ADH_zinc_N"/>
    <property type="match status" value="1"/>
</dbReference>
<dbReference type="GO" id="GO:0016628">
    <property type="term" value="F:oxidoreductase activity, acting on the CH-CH group of donors, NAD or NADP as acceptor"/>
    <property type="evidence" value="ECO:0007669"/>
    <property type="project" value="InterPro"/>
</dbReference>
<gene>
    <name evidence="3" type="ORF">METZ01_LOCUS76857</name>
</gene>
<dbReference type="InterPro" id="IPR013149">
    <property type="entry name" value="ADH-like_C"/>
</dbReference>
<dbReference type="EMBL" id="UINC01005859">
    <property type="protein sequence ID" value="SVA24003.1"/>
    <property type="molecule type" value="Genomic_DNA"/>
</dbReference>
<dbReference type="CDD" id="cd05288">
    <property type="entry name" value="PGDH"/>
    <property type="match status" value="1"/>
</dbReference>
<dbReference type="InterPro" id="IPR045010">
    <property type="entry name" value="MDR_fam"/>
</dbReference>
<dbReference type="Gene3D" id="3.90.180.10">
    <property type="entry name" value="Medium-chain alcohol dehydrogenases, catalytic domain"/>
    <property type="match status" value="1"/>
</dbReference>
<reference evidence="3" key="1">
    <citation type="submission" date="2018-05" db="EMBL/GenBank/DDBJ databases">
        <authorList>
            <person name="Lanie J.A."/>
            <person name="Ng W.-L."/>
            <person name="Kazmierczak K.M."/>
            <person name="Andrzejewski T.M."/>
            <person name="Davidsen T.M."/>
            <person name="Wayne K.J."/>
            <person name="Tettelin H."/>
            <person name="Glass J.I."/>
            <person name="Rusch D."/>
            <person name="Podicherti R."/>
            <person name="Tsui H.-C.T."/>
            <person name="Winkler M.E."/>
        </authorList>
    </citation>
    <scope>NUCLEOTIDE SEQUENCE</scope>
</reference>
<dbReference type="InterPro" id="IPR020843">
    <property type="entry name" value="ER"/>
</dbReference>
<dbReference type="SUPFAM" id="SSF50129">
    <property type="entry name" value="GroES-like"/>
    <property type="match status" value="2"/>
</dbReference>
<sequence length="350" mass="38370">MEANKIQETKMTRINQRWLLDKRPEGMPEDNCWKWEEVDVPELKNGEILIKSLYLSIDPYMRGRMNDAVSYTGPVQIGDVMVGESVGIVVESKSDNFKSGDYVCVHGGWQSYIAVRGDGPELFQADPDIVPLSTYLGTVGMPGRTAYFGLTRLGKPKEGETVVVSAASGAVGTVVGQVAKILGCRAVGVAGGEAKCSYVTDELGLDACVDYKAGNLEEDLKNACPDGIDVYFENVGGELTRAVAKLLNPDSRVPICGFISKYNSQDIMNEETPFDVFGAMKPSPEHRFFVVTEWFDDWANATKELAGWIREGKINYRETVTDGLENAPQALRDVLSGQNFGKQLVKVADE</sequence>
<dbReference type="SMART" id="SM00829">
    <property type="entry name" value="PKS_ER"/>
    <property type="match status" value="1"/>
</dbReference>
<feature type="domain" description="Enoyl reductase (ER)" evidence="2">
    <location>
        <begin position="26"/>
        <end position="345"/>
    </location>
</feature>
<dbReference type="PANTHER" id="PTHR43205:SF7">
    <property type="entry name" value="PROSTAGLANDIN REDUCTASE 1"/>
    <property type="match status" value="1"/>
</dbReference>
<proteinExistence type="predicted"/>
<dbReference type="InterPro" id="IPR036291">
    <property type="entry name" value="NAD(P)-bd_dom_sf"/>
</dbReference>
<accession>A0A381UBM5</accession>
<dbReference type="AlphaFoldDB" id="A0A381UBM5"/>
<dbReference type="InterPro" id="IPR041694">
    <property type="entry name" value="ADH_N_2"/>
</dbReference>
<dbReference type="FunFam" id="3.40.50.720:FF:000121">
    <property type="entry name" value="Prostaglandin reductase 2"/>
    <property type="match status" value="1"/>
</dbReference>
<dbReference type="Gene3D" id="3.40.50.720">
    <property type="entry name" value="NAD(P)-binding Rossmann-like Domain"/>
    <property type="match status" value="1"/>
</dbReference>
<dbReference type="PANTHER" id="PTHR43205">
    <property type="entry name" value="PROSTAGLANDIN REDUCTASE"/>
    <property type="match status" value="1"/>
</dbReference>
<evidence type="ECO:0000259" key="2">
    <source>
        <dbReference type="SMART" id="SM00829"/>
    </source>
</evidence>
<organism evidence="3">
    <name type="scientific">marine metagenome</name>
    <dbReference type="NCBI Taxonomy" id="408172"/>
    <lineage>
        <taxon>unclassified sequences</taxon>
        <taxon>metagenomes</taxon>
        <taxon>ecological metagenomes</taxon>
    </lineage>
</organism>